<proteinExistence type="predicted"/>
<dbReference type="AlphaFoldDB" id="A0A9Q1JQN3"/>
<evidence type="ECO:0000313" key="3">
    <source>
        <dbReference type="Proteomes" id="UP001153076"/>
    </source>
</evidence>
<accession>A0A9Q1JQN3</accession>
<gene>
    <name evidence="2" type="ORF">Cgig2_012341</name>
</gene>
<organism evidence="2 3">
    <name type="scientific">Carnegiea gigantea</name>
    <dbReference type="NCBI Taxonomy" id="171969"/>
    <lineage>
        <taxon>Eukaryota</taxon>
        <taxon>Viridiplantae</taxon>
        <taxon>Streptophyta</taxon>
        <taxon>Embryophyta</taxon>
        <taxon>Tracheophyta</taxon>
        <taxon>Spermatophyta</taxon>
        <taxon>Magnoliopsida</taxon>
        <taxon>eudicotyledons</taxon>
        <taxon>Gunneridae</taxon>
        <taxon>Pentapetalae</taxon>
        <taxon>Caryophyllales</taxon>
        <taxon>Cactineae</taxon>
        <taxon>Cactaceae</taxon>
        <taxon>Cactoideae</taxon>
        <taxon>Echinocereeae</taxon>
        <taxon>Carnegiea</taxon>
    </lineage>
</organism>
<evidence type="ECO:0000256" key="1">
    <source>
        <dbReference type="SAM" id="MobiDB-lite"/>
    </source>
</evidence>
<evidence type="ECO:0000313" key="2">
    <source>
        <dbReference type="EMBL" id="KAJ8429213.1"/>
    </source>
</evidence>
<reference evidence="2" key="1">
    <citation type="submission" date="2022-04" db="EMBL/GenBank/DDBJ databases">
        <title>Carnegiea gigantea Genome sequencing and assembly v2.</title>
        <authorList>
            <person name="Copetti D."/>
            <person name="Sanderson M.J."/>
            <person name="Burquez A."/>
            <person name="Wojciechowski M.F."/>
        </authorList>
    </citation>
    <scope>NUCLEOTIDE SEQUENCE</scope>
    <source>
        <strain evidence="2">SGP5-SGP5p</strain>
        <tissue evidence="2">Aerial part</tissue>
    </source>
</reference>
<keyword evidence="3" id="KW-1185">Reference proteome</keyword>
<feature type="region of interest" description="Disordered" evidence="1">
    <location>
        <begin position="80"/>
        <end position="109"/>
    </location>
</feature>
<protein>
    <submittedName>
        <fullName evidence="2">Uncharacterized protein</fullName>
    </submittedName>
</protein>
<sequence length="314" mass="35992">MAEEADEDYELPKLPQVMFYMMLLNEAERLGVLHERVLRTLESARTELRWSTFESWVWMYGDQIFEARLRTKVALEKHSRAGPLEEGSAGEDSVGIHPSGGSRITGEEGKQGTLDAPIFPFIMAFPSLYDIREMVNYASIEQAAEYIRDHFRWSLRDPSAPGPRPLPLDYQGLCSRFELGEATPFTQAYHRLRDVGHTKATEYVRDNLRWSVRETSSLHPNLLPLHFTAYFPEFDHIVVMQFAHAAYIPEMVQAIFYAMVINDAAKLRLIKRETGKSLMLDLRKLRWDIIEVLLLSIEDKLKDAQVSSPGGDSV</sequence>
<name>A0A9Q1JQN3_9CARY</name>
<dbReference type="EMBL" id="JAKOGI010000922">
    <property type="protein sequence ID" value="KAJ8429213.1"/>
    <property type="molecule type" value="Genomic_DNA"/>
</dbReference>
<comment type="caution">
    <text evidence="2">The sequence shown here is derived from an EMBL/GenBank/DDBJ whole genome shotgun (WGS) entry which is preliminary data.</text>
</comment>
<dbReference type="Proteomes" id="UP001153076">
    <property type="component" value="Unassembled WGS sequence"/>
</dbReference>